<evidence type="ECO:0000313" key="3">
    <source>
        <dbReference type="Proteomes" id="UP000076502"/>
    </source>
</evidence>
<evidence type="ECO:0000256" key="1">
    <source>
        <dbReference type="SAM" id="MobiDB-lite"/>
    </source>
</evidence>
<name>A0A154PFY1_DUFNO</name>
<dbReference type="EMBL" id="KQ434889">
    <property type="protein sequence ID" value="KZC10344.1"/>
    <property type="molecule type" value="Genomic_DNA"/>
</dbReference>
<dbReference type="AlphaFoldDB" id="A0A154PFY1"/>
<reference evidence="2 3" key="1">
    <citation type="submission" date="2015-07" db="EMBL/GenBank/DDBJ databases">
        <title>The genome of Dufourea novaeangliae.</title>
        <authorList>
            <person name="Pan H."/>
            <person name="Kapheim K."/>
        </authorList>
    </citation>
    <scope>NUCLEOTIDE SEQUENCE [LARGE SCALE GENOMIC DNA]</scope>
    <source>
        <strain evidence="2">0120121106</strain>
        <tissue evidence="2">Whole body</tissue>
    </source>
</reference>
<keyword evidence="3" id="KW-1185">Reference proteome</keyword>
<sequence length="79" mass="9341">MLHLFEYFRVFCVYMTGGVVANVSRTNLSYSIATRSRTHELECPPMGNFTARRDTRSKREKLTDDRTYNDVERKKETDK</sequence>
<gene>
    <name evidence="2" type="ORF">WN55_01460</name>
</gene>
<dbReference type="Proteomes" id="UP000076502">
    <property type="component" value="Unassembled WGS sequence"/>
</dbReference>
<proteinExistence type="predicted"/>
<feature type="region of interest" description="Disordered" evidence="1">
    <location>
        <begin position="43"/>
        <end position="79"/>
    </location>
</feature>
<feature type="compositionally biased region" description="Basic and acidic residues" evidence="1">
    <location>
        <begin position="60"/>
        <end position="79"/>
    </location>
</feature>
<protein>
    <submittedName>
        <fullName evidence="2">Uncharacterized protein</fullName>
    </submittedName>
</protein>
<evidence type="ECO:0000313" key="2">
    <source>
        <dbReference type="EMBL" id="KZC10344.1"/>
    </source>
</evidence>
<accession>A0A154PFY1</accession>
<organism evidence="2 3">
    <name type="scientific">Dufourea novaeangliae</name>
    <name type="common">Sweat bee</name>
    <dbReference type="NCBI Taxonomy" id="178035"/>
    <lineage>
        <taxon>Eukaryota</taxon>
        <taxon>Metazoa</taxon>
        <taxon>Ecdysozoa</taxon>
        <taxon>Arthropoda</taxon>
        <taxon>Hexapoda</taxon>
        <taxon>Insecta</taxon>
        <taxon>Pterygota</taxon>
        <taxon>Neoptera</taxon>
        <taxon>Endopterygota</taxon>
        <taxon>Hymenoptera</taxon>
        <taxon>Apocrita</taxon>
        <taxon>Aculeata</taxon>
        <taxon>Apoidea</taxon>
        <taxon>Anthophila</taxon>
        <taxon>Halictidae</taxon>
        <taxon>Rophitinae</taxon>
        <taxon>Dufourea</taxon>
    </lineage>
</organism>